<dbReference type="PANTHER" id="PTHR12585">
    <property type="entry name" value="SCC1 / RAD21 FAMILY MEMBER"/>
    <property type="match status" value="1"/>
</dbReference>
<sequence length="130" mass="14270">MFYSDNILTRKGPLANIWLAAHWDRRLTKAQIVQTNIEISVRDIVNGALPPMALRLSGQLLLGVSKIYGRKARYLLEDCADALSRLKLAFTPSNVDLPAHASKASHATITLPVVANLDDALAPEPELDLE</sequence>
<dbReference type="EMBL" id="MTSL01000158">
    <property type="protein sequence ID" value="PJF17821.1"/>
    <property type="molecule type" value="Genomic_DNA"/>
</dbReference>
<protein>
    <submittedName>
        <fullName evidence="4">Rec8 subunit of sister chromatid cohesion complex</fullName>
    </submittedName>
</protein>
<proteinExistence type="predicted"/>
<evidence type="ECO:0000256" key="2">
    <source>
        <dbReference type="ARBA" id="ARBA00023242"/>
    </source>
</evidence>
<comment type="caution">
    <text evidence="4">The sequence shown here is derived from an EMBL/GenBank/DDBJ whole genome shotgun (WGS) entry which is preliminary data.</text>
</comment>
<reference evidence="4 5" key="1">
    <citation type="submission" date="2016-10" db="EMBL/GenBank/DDBJ databases">
        <title>The genome of Paramicrosporidium saccamoebae is the missing link in understanding Cryptomycota and Microsporidia evolution.</title>
        <authorList>
            <person name="Quandt C.A."/>
            <person name="Beaudet D."/>
            <person name="Corsaro D."/>
            <person name="Michel R."/>
            <person name="Corradi N."/>
            <person name="James T."/>
        </authorList>
    </citation>
    <scope>NUCLEOTIDE SEQUENCE [LARGE SCALE GENOMIC DNA]</scope>
    <source>
        <strain evidence="4 5">KSL3</strain>
    </source>
</reference>
<dbReference type="InterPro" id="IPR039781">
    <property type="entry name" value="Rad21/Rec8-like"/>
</dbReference>
<dbReference type="GO" id="GO:0007064">
    <property type="term" value="P:mitotic sister chromatid cohesion"/>
    <property type="evidence" value="ECO:0007669"/>
    <property type="project" value="TreeGrafter"/>
</dbReference>
<dbReference type="GO" id="GO:1990414">
    <property type="term" value="P:replication-born double-strand break repair via sister chromatid exchange"/>
    <property type="evidence" value="ECO:0007669"/>
    <property type="project" value="TreeGrafter"/>
</dbReference>
<dbReference type="GO" id="GO:0005634">
    <property type="term" value="C:nucleus"/>
    <property type="evidence" value="ECO:0007669"/>
    <property type="project" value="UniProtKB-SubCell"/>
</dbReference>
<evidence type="ECO:0000256" key="1">
    <source>
        <dbReference type="ARBA" id="ARBA00004123"/>
    </source>
</evidence>
<dbReference type="AlphaFoldDB" id="A0A2H9TJ92"/>
<evidence type="ECO:0000259" key="3">
    <source>
        <dbReference type="Pfam" id="PF04825"/>
    </source>
</evidence>
<keyword evidence="5" id="KW-1185">Reference proteome</keyword>
<feature type="domain" description="Rad21/Rec8-like protein N-terminal" evidence="3">
    <location>
        <begin position="1"/>
        <end position="103"/>
    </location>
</feature>
<keyword evidence="2" id="KW-0539">Nucleus</keyword>
<organism evidence="4 5">
    <name type="scientific">Paramicrosporidium saccamoebae</name>
    <dbReference type="NCBI Taxonomy" id="1246581"/>
    <lineage>
        <taxon>Eukaryota</taxon>
        <taxon>Fungi</taxon>
        <taxon>Fungi incertae sedis</taxon>
        <taxon>Cryptomycota</taxon>
        <taxon>Cryptomycota incertae sedis</taxon>
        <taxon>Paramicrosporidium</taxon>
    </lineage>
</organism>
<name>A0A2H9TJ92_9FUNG</name>
<dbReference type="PANTHER" id="PTHR12585:SF69">
    <property type="entry name" value="FI11703P"/>
    <property type="match status" value="1"/>
</dbReference>
<gene>
    <name evidence="4" type="ORF">PSACC_02365</name>
</gene>
<dbReference type="GO" id="GO:0003682">
    <property type="term" value="F:chromatin binding"/>
    <property type="evidence" value="ECO:0007669"/>
    <property type="project" value="TreeGrafter"/>
</dbReference>
<dbReference type="InterPro" id="IPR006910">
    <property type="entry name" value="Rad21_Rec8_N"/>
</dbReference>
<evidence type="ECO:0000313" key="5">
    <source>
        <dbReference type="Proteomes" id="UP000240830"/>
    </source>
</evidence>
<dbReference type="GO" id="GO:0030892">
    <property type="term" value="C:mitotic cohesin complex"/>
    <property type="evidence" value="ECO:0007669"/>
    <property type="project" value="TreeGrafter"/>
</dbReference>
<comment type="subcellular location">
    <subcellularLocation>
        <location evidence="1">Nucleus</location>
    </subcellularLocation>
</comment>
<dbReference type="STRING" id="1246581.A0A2H9TJ92"/>
<dbReference type="OrthoDB" id="10071381at2759"/>
<evidence type="ECO:0000313" key="4">
    <source>
        <dbReference type="EMBL" id="PJF17821.1"/>
    </source>
</evidence>
<dbReference type="Proteomes" id="UP000240830">
    <property type="component" value="Unassembled WGS sequence"/>
</dbReference>
<accession>A0A2H9TJ92</accession>
<dbReference type="Pfam" id="PF04825">
    <property type="entry name" value="Rad21_Rec8_N"/>
    <property type="match status" value="1"/>
</dbReference>